<evidence type="ECO:0000256" key="8">
    <source>
        <dbReference type="SAM" id="MobiDB-lite"/>
    </source>
</evidence>
<dbReference type="OrthoDB" id="3176171at2759"/>
<feature type="coiled-coil region" evidence="7">
    <location>
        <begin position="859"/>
        <end position="1019"/>
    </location>
</feature>
<sequence length="1325" mass="148411">MNNIEALPVTVAVRVRPPSATSNRFCVGVNQRANAVFVSREDSQPNTLQNGSSNPASNSNLTSSGPALPHGHNNSVHLKKSFSFDKVHGIDSSQLDLYNASCSGLVAQFVDGFNVTIFAYGQTSSGKTYTMGSSNTAETPEKDLGIIPRVVNQVMDLIKIKQAVDPNISFTVRCTFLEIYQEQVRDLLMPGEKEISIREDRNGSVTVSGIHEEPVHSARHLFRCLERGGVERTTGDTKMHQQSSRSHAVFTLILEQRLDATKIVGMETDQETWGSSSHSHASRLLRCSKLHLVDLAGSERVKRTGAEGVRLKESVKINSGLLALGNVISVLGEMQDSAAASGSVSTTHVPYRDSKLTRLLQNSLGGNAKTLMLACVSPCDEDYEETINTLKYADRARKIQNKPVINTIDFQAVKLASMQEKIDFLESQLQKQNGVNAPQKFDELAQRDAKILSLTQEPELTDMENDKIVAYFVEELKNRTIRGTNAIRALQEMTNEKTRLSDRIETLEERLHDSRLSAEEAKSTYSKMTNENQDLRAVQAKLEQDLNCVLDALESAAHLYNDQQHMAIWQKLRDRLQPEKWQQLSSLCDTYRPNLMEEQFQVQQISLPPISDAKVPNFVCPVREKDQHLGPDFSAAIQKFNAKETEIINSSESNLRAALSASEIEKAALDLRLQQMEFERTQDSKMLLEQTALIHTLQSAKNNLEDQLTTAGHVVHRDLRSFETQTDEPAVFAVAAEKESPYKHFTTAELIDAIGSKNRELELSVNKVTLPYVPLTLEHQSVSDMESIKLLSRVNDDDPHVSFSFPVHLAQTPAKGTVEKLVEEDGSSPDEESDSSEVTGTNASKSQILADYQATLKAKAELQRELGVRNKEMEKLKHQHNERVSKLERDLEASGRDVIRMKAELDAAHAQKEKVVKTKNKLKEQERVLKDKDASDRKAAEIQPELEKLQVALTNAKKKAKEDAEKMSELENRRIKDMSVLNRAREEDAKHIRQLEIAAEVVRKKLDRKNEELSVLSKKLKDGIAVANVSKPAKVKSSLKNESNQTDVVVSPVEKILSVTVLEAAPEIRTLEQENEKFRNYHSVCSKIRTVKDKIDALGLKMAEMDQSQESEHVLQELKSERKTLARELSILRENRQKAEAALEELGSDSSLQPATRPQTVDSDRINYAALSKEFEGDSDALDILNRLPSASLQESRAMVISCLRELVELHTLETNFELESQQSTEEITGLREKYNRMKESFELKLQKLQKKTHPVTLESGCQTESPQSSLTSDAKDLEYYKQSSRDLKMKLRELVALNHNLARQIEAGESQQSVKPSDIAPAAL</sequence>
<feature type="compositionally biased region" description="Acidic residues" evidence="8">
    <location>
        <begin position="824"/>
        <end position="835"/>
    </location>
</feature>
<feature type="coiled-coil region" evidence="7">
    <location>
        <begin position="408"/>
        <end position="435"/>
    </location>
</feature>
<dbReference type="InterPro" id="IPR027417">
    <property type="entry name" value="P-loop_NTPase"/>
</dbReference>
<organism evidence="10 11">
    <name type="scientific">Chytriomyces confervae</name>
    <dbReference type="NCBI Taxonomy" id="246404"/>
    <lineage>
        <taxon>Eukaryota</taxon>
        <taxon>Fungi</taxon>
        <taxon>Fungi incertae sedis</taxon>
        <taxon>Chytridiomycota</taxon>
        <taxon>Chytridiomycota incertae sedis</taxon>
        <taxon>Chytridiomycetes</taxon>
        <taxon>Chytridiales</taxon>
        <taxon>Chytriomycetaceae</taxon>
        <taxon>Chytriomyces</taxon>
    </lineage>
</organism>
<dbReference type="InterPro" id="IPR027640">
    <property type="entry name" value="Kinesin-like_fam"/>
</dbReference>
<accession>A0A507F014</accession>
<dbReference type="STRING" id="246404.A0A507F014"/>
<dbReference type="GO" id="GO:0007018">
    <property type="term" value="P:microtubule-based movement"/>
    <property type="evidence" value="ECO:0007669"/>
    <property type="project" value="InterPro"/>
</dbReference>
<dbReference type="GO" id="GO:0005524">
    <property type="term" value="F:ATP binding"/>
    <property type="evidence" value="ECO:0007669"/>
    <property type="project" value="UniProtKB-UniRule"/>
</dbReference>
<comment type="similarity">
    <text evidence="6">Belongs to the TRAFAC class myosin-kinesin ATPase superfamily. Kinesin family.</text>
</comment>
<keyword evidence="4 6" id="KW-0067">ATP-binding</keyword>
<evidence type="ECO:0000259" key="9">
    <source>
        <dbReference type="PROSITE" id="PS50067"/>
    </source>
</evidence>
<dbReference type="SMART" id="SM00129">
    <property type="entry name" value="KISc"/>
    <property type="match status" value="1"/>
</dbReference>
<dbReference type="EMBL" id="QEAP01000336">
    <property type="protein sequence ID" value="TPX68836.1"/>
    <property type="molecule type" value="Genomic_DNA"/>
</dbReference>
<dbReference type="GO" id="GO:0005737">
    <property type="term" value="C:cytoplasm"/>
    <property type="evidence" value="ECO:0007669"/>
    <property type="project" value="UniProtKB-SubCell"/>
</dbReference>
<evidence type="ECO:0000256" key="4">
    <source>
        <dbReference type="ARBA" id="ARBA00022840"/>
    </source>
</evidence>
<evidence type="ECO:0000256" key="6">
    <source>
        <dbReference type="PROSITE-ProRule" id="PRU00283"/>
    </source>
</evidence>
<reference evidence="10 11" key="1">
    <citation type="journal article" date="2019" name="Sci. Rep.">
        <title>Comparative genomics of chytrid fungi reveal insights into the obligate biotrophic and pathogenic lifestyle of Synchytrium endobioticum.</title>
        <authorList>
            <person name="van de Vossenberg B.T.L.H."/>
            <person name="Warris S."/>
            <person name="Nguyen H.D.T."/>
            <person name="van Gent-Pelzer M.P.E."/>
            <person name="Joly D.L."/>
            <person name="van de Geest H.C."/>
            <person name="Bonants P.J.M."/>
            <person name="Smith D.S."/>
            <person name="Levesque C.A."/>
            <person name="van der Lee T.A.J."/>
        </authorList>
    </citation>
    <scope>NUCLEOTIDE SEQUENCE [LARGE SCALE GENOMIC DNA]</scope>
    <source>
        <strain evidence="10 11">CBS 675.73</strain>
    </source>
</reference>
<keyword evidence="11" id="KW-1185">Reference proteome</keyword>
<feature type="region of interest" description="Disordered" evidence="8">
    <location>
        <begin position="41"/>
        <end position="72"/>
    </location>
</feature>
<keyword evidence="2" id="KW-0963">Cytoplasm</keyword>
<dbReference type="PRINTS" id="PR00380">
    <property type="entry name" value="KINESINHEAVY"/>
</dbReference>
<dbReference type="InterPro" id="IPR019821">
    <property type="entry name" value="Kinesin_motor_CS"/>
</dbReference>
<evidence type="ECO:0000256" key="1">
    <source>
        <dbReference type="ARBA" id="ARBA00004496"/>
    </source>
</evidence>
<proteinExistence type="inferred from homology"/>
<dbReference type="GO" id="GO:0051231">
    <property type="term" value="P:spindle elongation"/>
    <property type="evidence" value="ECO:0007669"/>
    <property type="project" value="TreeGrafter"/>
</dbReference>
<dbReference type="PANTHER" id="PTHR47969:SF15">
    <property type="entry name" value="CHROMOSOME-ASSOCIATED KINESIN KIF4A-RELATED"/>
    <property type="match status" value="1"/>
</dbReference>
<evidence type="ECO:0000313" key="11">
    <source>
        <dbReference type="Proteomes" id="UP000320333"/>
    </source>
</evidence>
<dbReference type="InterPro" id="IPR001752">
    <property type="entry name" value="Kinesin_motor_dom"/>
</dbReference>
<dbReference type="GO" id="GO:0003777">
    <property type="term" value="F:microtubule motor activity"/>
    <property type="evidence" value="ECO:0007669"/>
    <property type="project" value="InterPro"/>
</dbReference>
<keyword evidence="5 7" id="KW-0175">Coiled coil</keyword>
<name>A0A507F014_9FUNG</name>
<evidence type="ECO:0000256" key="7">
    <source>
        <dbReference type="SAM" id="Coils"/>
    </source>
</evidence>
<dbReference type="InterPro" id="IPR036961">
    <property type="entry name" value="Kinesin_motor_dom_sf"/>
</dbReference>
<dbReference type="PROSITE" id="PS00411">
    <property type="entry name" value="KINESIN_MOTOR_1"/>
    <property type="match status" value="1"/>
</dbReference>
<feature type="domain" description="Kinesin motor" evidence="9">
    <location>
        <begin position="8"/>
        <end position="399"/>
    </location>
</feature>
<evidence type="ECO:0000256" key="5">
    <source>
        <dbReference type="ARBA" id="ARBA00023054"/>
    </source>
</evidence>
<dbReference type="Gene3D" id="3.40.850.10">
    <property type="entry name" value="Kinesin motor domain"/>
    <property type="match status" value="1"/>
</dbReference>
<dbReference type="SUPFAM" id="SSF52540">
    <property type="entry name" value="P-loop containing nucleoside triphosphate hydrolases"/>
    <property type="match status" value="1"/>
</dbReference>
<dbReference type="PROSITE" id="PS50067">
    <property type="entry name" value="KINESIN_MOTOR_2"/>
    <property type="match status" value="1"/>
</dbReference>
<feature type="region of interest" description="Disordered" evidence="8">
    <location>
        <begin position="822"/>
        <end position="845"/>
    </location>
</feature>
<dbReference type="Pfam" id="PF00225">
    <property type="entry name" value="Kinesin"/>
    <property type="match status" value="1"/>
</dbReference>
<evidence type="ECO:0000313" key="10">
    <source>
        <dbReference type="EMBL" id="TPX68836.1"/>
    </source>
</evidence>
<feature type="coiled-coil region" evidence="7">
    <location>
        <begin position="490"/>
        <end position="545"/>
    </location>
</feature>
<comment type="caution">
    <text evidence="10">The sequence shown here is derived from an EMBL/GenBank/DDBJ whole genome shotgun (WGS) entry which is preliminary data.</text>
</comment>
<keyword evidence="6" id="KW-0505">Motor protein</keyword>
<evidence type="ECO:0000256" key="2">
    <source>
        <dbReference type="ARBA" id="ARBA00022490"/>
    </source>
</evidence>
<gene>
    <name evidence="10" type="ORF">CcCBS67573_g07021</name>
</gene>
<dbReference type="GO" id="GO:0005875">
    <property type="term" value="C:microtubule associated complex"/>
    <property type="evidence" value="ECO:0007669"/>
    <property type="project" value="TreeGrafter"/>
</dbReference>
<protein>
    <recommendedName>
        <fullName evidence="9">Kinesin motor domain-containing protein</fullName>
    </recommendedName>
</protein>
<dbReference type="GO" id="GO:0008017">
    <property type="term" value="F:microtubule binding"/>
    <property type="evidence" value="ECO:0007669"/>
    <property type="project" value="InterPro"/>
</dbReference>
<dbReference type="PANTHER" id="PTHR47969">
    <property type="entry name" value="CHROMOSOME-ASSOCIATED KINESIN KIF4A-RELATED"/>
    <property type="match status" value="1"/>
</dbReference>
<feature type="compositionally biased region" description="Polar residues" evidence="8">
    <location>
        <begin position="44"/>
        <end position="65"/>
    </location>
</feature>
<keyword evidence="3 6" id="KW-0547">Nucleotide-binding</keyword>
<evidence type="ECO:0000256" key="3">
    <source>
        <dbReference type="ARBA" id="ARBA00022741"/>
    </source>
</evidence>
<dbReference type="Proteomes" id="UP000320333">
    <property type="component" value="Unassembled WGS sequence"/>
</dbReference>
<feature type="coiled-coil region" evidence="7">
    <location>
        <begin position="1108"/>
        <end position="1149"/>
    </location>
</feature>
<comment type="subcellular location">
    <subcellularLocation>
        <location evidence="1">Cytoplasm</location>
    </subcellularLocation>
</comment>
<dbReference type="GO" id="GO:0007052">
    <property type="term" value="P:mitotic spindle organization"/>
    <property type="evidence" value="ECO:0007669"/>
    <property type="project" value="TreeGrafter"/>
</dbReference>
<feature type="binding site" evidence="6">
    <location>
        <begin position="121"/>
        <end position="128"/>
    </location>
    <ligand>
        <name>ATP</name>
        <dbReference type="ChEBI" id="CHEBI:30616"/>
    </ligand>
</feature>